<keyword evidence="2" id="KW-1185">Reference proteome</keyword>
<organism evidence="1 2">
    <name type="scientific">Lagenidium giganteum</name>
    <dbReference type="NCBI Taxonomy" id="4803"/>
    <lineage>
        <taxon>Eukaryota</taxon>
        <taxon>Sar</taxon>
        <taxon>Stramenopiles</taxon>
        <taxon>Oomycota</taxon>
        <taxon>Peronosporomycetes</taxon>
        <taxon>Pythiales</taxon>
        <taxon>Pythiaceae</taxon>
    </lineage>
</organism>
<evidence type="ECO:0000313" key="2">
    <source>
        <dbReference type="Proteomes" id="UP001146120"/>
    </source>
</evidence>
<evidence type="ECO:0000313" key="1">
    <source>
        <dbReference type="EMBL" id="DAZ95635.1"/>
    </source>
</evidence>
<reference evidence="1" key="2">
    <citation type="journal article" date="2023" name="Microbiol Resour">
        <title>Decontamination and Annotation of the Draft Genome Sequence of the Oomycete Lagenidium giganteum ARSEF 373.</title>
        <authorList>
            <person name="Morgan W.R."/>
            <person name="Tartar A."/>
        </authorList>
    </citation>
    <scope>NUCLEOTIDE SEQUENCE</scope>
    <source>
        <strain evidence="1">ARSEF 373</strain>
    </source>
</reference>
<protein>
    <submittedName>
        <fullName evidence="1">Uncharacterized protein</fullName>
    </submittedName>
</protein>
<sequence length="194" mass="21970">MVSDVSGHGILLAPAAKVKPNSVSKVQMFDFVGEIDGTKAYPGRRWYGFPEQNQKELVNAFAQTGVQNLRTFLQNHERAMITRHRGQSDNVCGFTDVNVQPMDLPADGNLLWGHSGRKWGFQATHRGPCETWCDDELVQSNPDCLGAYGAGFPAKVPIDVAKCRGKKTLRFMWLAVHFSKWQYWRKWMPDTKLQ</sequence>
<dbReference type="EMBL" id="DAKRPA010000196">
    <property type="protein sequence ID" value="DAZ95635.1"/>
    <property type="molecule type" value="Genomic_DNA"/>
</dbReference>
<proteinExistence type="predicted"/>
<dbReference type="AlphaFoldDB" id="A0AAV2YNS5"/>
<dbReference type="Proteomes" id="UP001146120">
    <property type="component" value="Unassembled WGS sequence"/>
</dbReference>
<reference evidence="1" key="1">
    <citation type="submission" date="2022-11" db="EMBL/GenBank/DDBJ databases">
        <authorList>
            <person name="Morgan W.R."/>
            <person name="Tartar A."/>
        </authorList>
    </citation>
    <scope>NUCLEOTIDE SEQUENCE</scope>
    <source>
        <strain evidence="1">ARSEF 373</strain>
    </source>
</reference>
<name>A0AAV2YNS5_9STRA</name>
<gene>
    <name evidence="1" type="ORF">N0F65_002264</name>
</gene>
<accession>A0AAV2YNS5</accession>
<comment type="caution">
    <text evidence="1">The sequence shown here is derived from an EMBL/GenBank/DDBJ whole genome shotgun (WGS) entry which is preliminary data.</text>
</comment>